<dbReference type="InterPro" id="IPR050231">
    <property type="entry name" value="Iron_ascorbate_oxido_reductase"/>
</dbReference>
<dbReference type="PRINTS" id="PR00682">
    <property type="entry name" value="IPNSYNTHASE"/>
</dbReference>
<dbReference type="SUPFAM" id="SSF51197">
    <property type="entry name" value="Clavaminate synthase-like"/>
    <property type="match status" value="1"/>
</dbReference>
<evidence type="ECO:0000256" key="1">
    <source>
        <dbReference type="ARBA" id="ARBA00022723"/>
    </source>
</evidence>
<dbReference type="Gene3D" id="2.60.120.330">
    <property type="entry name" value="B-lactam Antibiotic, Isopenicillin N Synthase, Chain"/>
    <property type="match status" value="1"/>
</dbReference>
<dbReference type="Pfam" id="PF14226">
    <property type="entry name" value="DIOX_N"/>
    <property type="match status" value="1"/>
</dbReference>
<evidence type="ECO:0000259" key="5">
    <source>
        <dbReference type="PROSITE" id="PS51471"/>
    </source>
</evidence>
<feature type="domain" description="Fe2OG dioxygenase" evidence="5">
    <location>
        <begin position="194"/>
        <end position="293"/>
    </location>
</feature>
<dbReference type="InterPro" id="IPR027443">
    <property type="entry name" value="IPNS-like_sf"/>
</dbReference>
<protein>
    <recommendedName>
        <fullName evidence="5">Fe2OG dioxygenase domain-containing protein</fullName>
    </recommendedName>
</protein>
<proteinExistence type="inferred from homology"/>
<organism evidence="6 7">
    <name type="scientific">Datura stramonium</name>
    <name type="common">Jimsonweed</name>
    <name type="synonym">Common thornapple</name>
    <dbReference type="NCBI Taxonomy" id="4076"/>
    <lineage>
        <taxon>Eukaryota</taxon>
        <taxon>Viridiplantae</taxon>
        <taxon>Streptophyta</taxon>
        <taxon>Embryophyta</taxon>
        <taxon>Tracheophyta</taxon>
        <taxon>Spermatophyta</taxon>
        <taxon>Magnoliopsida</taxon>
        <taxon>eudicotyledons</taxon>
        <taxon>Gunneridae</taxon>
        <taxon>Pentapetalae</taxon>
        <taxon>asterids</taxon>
        <taxon>lamiids</taxon>
        <taxon>Solanales</taxon>
        <taxon>Solanaceae</taxon>
        <taxon>Solanoideae</taxon>
        <taxon>Datureae</taxon>
        <taxon>Datura</taxon>
    </lineage>
</organism>
<dbReference type="EMBL" id="JACEIK010011056">
    <property type="protein sequence ID" value="MCE3215426.1"/>
    <property type="molecule type" value="Genomic_DNA"/>
</dbReference>
<dbReference type="PANTHER" id="PTHR47990">
    <property type="entry name" value="2-OXOGLUTARATE (2OG) AND FE(II)-DEPENDENT OXYGENASE SUPERFAMILY PROTEIN-RELATED"/>
    <property type="match status" value="1"/>
</dbReference>
<keyword evidence="1 4" id="KW-0479">Metal-binding</keyword>
<dbReference type="Proteomes" id="UP000823775">
    <property type="component" value="Unassembled WGS sequence"/>
</dbReference>
<keyword evidence="7" id="KW-1185">Reference proteome</keyword>
<keyword evidence="2" id="KW-0847">Vitamin C</keyword>
<evidence type="ECO:0000256" key="4">
    <source>
        <dbReference type="RuleBase" id="RU003682"/>
    </source>
</evidence>
<reference evidence="6 7" key="1">
    <citation type="journal article" date="2021" name="BMC Genomics">
        <title>Datura genome reveals duplications of psychoactive alkaloid biosynthetic genes and high mutation rate following tissue culture.</title>
        <authorList>
            <person name="Rajewski A."/>
            <person name="Carter-House D."/>
            <person name="Stajich J."/>
            <person name="Litt A."/>
        </authorList>
    </citation>
    <scope>NUCLEOTIDE SEQUENCE [LARGE SCALE GENOMIC DNA]</scope>
    <source>
        <strain evidence="6">AR-01</strain>
    </source>
</reference>
<evidence type="ECO:0000256" key="3">
    <source>
        <dbReference type="ARBA" id="ARBA00023004"/>
    </source>
</evidence>
<dbReference type="InterPro" id="IPR026992">
    <property type="entry name" value="DIOX_N"/>
</dbReference>
<evidence type="ECO:0000256" key="2">
    <source>
        <dbReference type="ARBA" id="ARBA00022896"/>
    </source>
</evidence>
<dbReference type="InterPro" id="IPR005123">
    <property type="entry name" value="Oxoglu/Fe-dep_dioxygenase_dom"/>
</dbReference>
<comment type="similarity">
    <text evidence="4">Belongs to the iron/ascorbate-dependent oxidoreductase family.</text>
</comment>
<keyword evidence="3 4" id="KW-0408">Iron</keyword>
<name>A0ABS8WU85_DATST</name>
<evidence type="ECO:0000313" key="6">
    <source>
        <dbReference type="EMBL" id="MCE3215426.1"/>
    </source>
</evidence>
<dbReference type="InterPro" id="IPR044861">
    <property type="entry name" value="IPNS-like_FE2OG_OXY"/>
</dbReference>
<comment type="caution">
    <text evidence="6">The sequence shown here is derived from an EMBL/GenBank/DDBJ whole genome shotgun (WGS) entry which is preliminary data.</text>
</comment>
<sequence>MDTFQQQTNIPKEFIFPKEDLIQAQEELNEPVIDLEGILIGNSVATQHVVMLVKAACLNHGFFQVINHGVDSQLINMAHAHVNDFFKLPLGVKLKIQKQHGSLWGYSSAHAERFSSRLPWKETLSFNYHENSDSNQSVVVDFFESAFGKEFEQMGLVFERYCKEMKRVGLVIMEILGMSLGVEKSYYKEFFKDTSSIMRCNFYPTCQDPELALGTAPHCDPNSLTILHQDQVGGLQVFVDSTWKSVPPRPDALVINIGDTFTALSNGIYKSCVHRAIVNRQVERISLAFFLCPKEDKVIVPPQHLLVSGGPQRVYPDFTWFDLLNFTQKHYRADHATLQNFTLWFLSSKFNKPT</sequence>
<keyword evidence="4" id="KW-0560">Oxidoreductase</keyword>
<evidence type="ECO:0000313" key="7">
    <source>
        <dbReference type="Proteomes" id="UP000823775"/>
    </source>
</evidence>
<accession>A0ABS8WU85</accession>
<dbReference type="PROSITE" id="PS51471">
    <property type="entry name" value="FE2OG_OXY"/>
    <property type="match status" value="1"/>
</dbReference>
<gene>
    <name evidence="6" type="ORF">HAX54_002340</name>
</gene>
<dbReference type="Pfam" id="PF03171">
    <property type="entry name" value="2OG-FeII_Oxy"/>
    <property type="match status" value="1"/>
</dbReference>